<organism evidence="1 2">
    <name type="scientific">Photobacterium indicum</name>
    <dbReference type="NCBI Taxonomy" id="81447"/>
    <lineage>
        <taxon>Bacteria</taxon>
        <taxon>Pseudomonadati</taxon>
        <taxon>Pseudomonadota</taxon>
        <taxon>Gammaproteobacteria</taxon>
        <taxon>Vibrionales</taxon>
        <taxon>Vibrionaceae</taxon>
        <taxon>Photobacterium</taxon>
    </lineage>
</organism>
<dbReference type="InterPro" id="IPR005589">
    <property type="entry name" value="ArfA"/>
</dbReference>
<evidence type="ECO:0000313" key="2">
    <source>
        <dbReference type="Proteomes" id="UP000241803"/>
    </source>
</evidence>
<protein>
    <submittedName>
        <fullName evidence="1">Ribosome alternative rescue factor ArfA</fullName>
    </submittedName>
</protein>
<reference evidence="1 2" key="1">
    <citation type="submission" date="2018-03" db="EMBL/GenBank/DDBJ databases">
        <title>Whole genome sequencing of Histamine producing bacteria.</title>
        <authorList>
            <person name="Butler K."/>
        </authorList>
    </citation>
    <scope>NUCLEOTIDE SEQUENCE [LARGE SCALE GENOMIC DNA]</scope>
    <source>
        <strain evidence="1 2">ATCC 19614</strain>
    </source>
</reference>
<keyword evidence="2" id="KW-1185">Reference proteome</keyword>
<evidence type="ECO:0000313" key="1">
    <source>
        <dbReference type="EMBL" id="PSV45330.1"/>
    </source>
</evidence>
<sequence length="55" mass="6124">MTDTEFGRGTIRDNALKAVVTSKLFTTRVVKAKKGKGSFQRKDKYKGQEPYSIAA</sequence>
<dbReference type="Proteomes" id="UP000241803">
    <property type="component" value="Unassembled WGS sequence"/>
</dbReference>
<name>A0A2T3L606_9GAMM</name>
<gene>
    <name evidence="1" type="ORF">C9J47_17550</name>
</gene>
<dbReference type="EMBL" id="PYOC01000007">
    <property type="protein sequence ID" value="PSV45330.1"/>
    <property type="molecule type" value="Genomic_DNA"/>
</dbReference>
<dbReference type="GO" id="GO:0072344">
    <property type="term" value="P:rescue of stalled ribosome"/>
    <property type="evidence" value="ECO:0007669"/>
    <property type="project" value="InterPro"/>
</dbReference>
<dbReference type="Pfam" id="PF03889">
    <property type="entry name" value="ArfA"/>
    <property type="match status" value="1"/>
</dbReference>
<accession>A0A2T3L606</accession>
<proteinExistence type="predicted"/>
<dbReference type="AlphaFoldDB" id="A0A2T3L606"/>
<comment type="caution">
    <text evidence="1">The sequence shown here is derived from an EMBL/GenBank/DDBJ whole genome shotgun (WGS) entry which is preliminary data.</text>
</comment>
<dbReference type="RefSeq" id="WP_107254845.1">
    <property type="nucleotide sequence ID" value="NZ_PYOC01000007.1"/>
</dbReference>